<keyword evidence="3" id="KW-0805">Transcription regulation</keyword>
<accession>A0A3M5MEL8</accession>
<dbReference type="InterPro" id="IPR015422">
    <property type="entry name" value="PyrdxlP-dep_Trfase_small"/>
</dbReference>
<dbReference type="CDD" id="cd07377">
    <property type="entry name" value="WHTH_GntR"/>
    <property type="match status" value="1"/>
</dbReference>
<dbReference type="EMBL" id="RBTL01000346">
    <property type="protein sequence ID" value="RMT58042.1"/>
    <property type="molecule type" value="Genomic_DNA"/>
</dbReference>
<evidence type="ECO:0000256" key="3">
    <source>
        <dbReference type="ARBA" id="ARBA00023015"/>
    </source>
</evidence>
<proteinExistence type="inferred from homology"/>
<evidence type="ECO:0000259" key="6">
    <source>
        <dbReference type="PROSITE" id="PS50949"/>
    </source>
</evidence>
<dbReference type="Gene3D" id="1.10.10.10">
    <property type="entry name" value="Winged helix-like DNA-binding domain superfamily/Winged helix DNA-binding domain"/>
    <property type="match status" value="1"/>
</dbReference>
<keyword evidence="5" id="KW-0804">Transcription</keyword>
<dbReference type="Gene3D" id="3.90.1150.10">
    <property type="entry name" value="Aspartate Aminotransferase, domain 1"/>
    <property type="match status" value="1"/>
</dbReference>
<evidence type="ECO:0000256" key="5">
    <source>
        <dbReference type="ARBA" id="ARBA00023163"/>
    </source>
</evidence>
<keyword evidence="2" id="KW-0663">Pyridoxal phosphate</keyword>
<dbReference type="CDD" id="cd00609">
    <property type="entry name" value="AAT_like"/>
    <property type="match status" value="1"/>
</dbReference>
<dbReference type="SUPFAM" id="SSF46785">
    <property type="entry name" value="Winged helix' DNA-binding domain"/>
    <property type="match status" value="1"/>
</dbReference>
<name>A0A3M5MEL8_PSESX</name>
<feature type="domain" description="HTH gntR-type" evidence="6">
    <location>
        <begin position="8"/>
        <end position="76"/>
    </location>
</feature>
<dbReference type="PROSITE" id="PS50949">
    <property type="entry name" value="HTH_GNTR"/>
    <property type="match status" value="1"/>
</dbReference>
<dbReference type="InterPro" id="IPR036388">
    <property type="entry name" value="WH-like_DNA-bd_sf"/>
</dbReference>
<dbReference type="GO" id="GO:0003700">
    <property type="term" value="F:DNA-binding transcription factor activity"/>
    <property type="evidence" value="ECO:0007669"/>
    <property type="project" value="InterPro"/>
</dbReference>
<gene>
    <name evidence="7" type="ORF">ALP44_05084</name>
</gene>
<dbReference type="AlphaFoldDB" id="A0A3M5MEL8"/>
<comment type="similarity">
    <text evidence="1">In the C-terminal section; belongs to the class-I pyridoxal-phosphate-dependent aminotransferase family.</text>
</comment>
<dbReference type="InterPro" id="IPR036390">
    <property type="entry name" value="WH_DNA-bd_sf"/>
</dbReference>
<dbReference type="Proteomes" id="UP000282636">
    <property type="component" value="Unassembled WGS sequence"/>
</dbReference>
<keyword evidence="4" id="KW-0238">DNA-binding</keyword>
<dbReference type="PANTHER" id="PTHR46577">
    <property type="entry name" value="HTH-TYPE TRANSCRIPTIONAL REGULATORY PROTEIN GABR"/>
    <property type="match status" value="1"/>
</dbReference>
<evidence type="ECO:0000256" key="2">
    <source>
        <dbReference type="ARBA" id="ARBA00022898"/>
    </source>
</evidence>
<dbReference type="InterPro" id="IPR000524">
    <property type="entry name" value="Tscrpt_reg_HTH_GntR"/>
</dbReference>
<comment type="caution">
    <text evidence="7">The sequence shown here is derived from an EMBL/GenBank/DDBJ whole genome shotgun (WGS) entry which is preliminary data.</text>
</comment>
<organism evidence="7 8">
    <name type="scientific">Pseudomonas syringae pv. theae</name>
    <dbReference type="NCBI Taxonomy" id="103985"/>
    <lineage>
        <taxon>Bacteria</taxon>
        <taxon>Pseudomonadati</taxon>
        <taxon>Pseudomonadota</taxon>
        <taxon>Gammaproteobacteria</taxon>
        <taxon>Pseudomonadales</taxon>
        <taxon>Pseudomonadaceae</taxon>
        <taxon>Pseudomonas</taxon>
        <taxon>Pseudomonas syringae</taxon>
    </lineage>
</organism>
<dbReference type="SMART" id="SM00345">
    <property type="entry name" value="HTH_GNTR"/>
    <property type="match status" value="1"/>
</dbReference>
<dbReference type="Gene3D" id="3.40.640.10">
    <property type="entry name" value="Type I PLP-dependent aspartate aminotransferase-like (Major domain)"/>
    <property type="match status" value="1"/>
</dbReference>
<dbReference type="InterPro" id="IPR015424">
    <property type="entry name" value="PyrdxlP-dep_Trfase"/>
</dbReference>
<evidence type="ECO:0000313" key="7">
    <source>
        <dbReference type="EMBL" id="RMT58042.1"/>
    </source>
</evidence>
<evidence type="ECO:0000256" key="1">
    <source>
        <dbReference type="ARBA" id="ARBA00005384"/>
    </source>
</evidence>
<dbReference type="PANTHER" id="PTHR46577:SF1">
    <property type="entry name" value="HTH-TYPE TRANSCRIPTIONAL REGULATORY PROTEIN GABR"/>
    <property type="match status" value="1"/>
</dbReference>
<dbReference type="GO" id="GO:0003677">
    <property type="term" value="F:DNA binding"/>
    <property type="evidence" value="ECO:0007669"/>
    <property type="project" value="UniProtKB-KW"/>
</dbReference>
<dbReference type="InterPro" id="IPR015421">
    <property type="entry name" value="PyrdxlP-dep_Trfase_major"/>
</dbReference>
<reference evidence="7 8" key="1">
    <citation type="submission" date="2018-08" db="EMBL/GenBank/DDBJ databases">
        <title>Recombination of ecologically and evolutionarily significant loci maintains genetic cohesion in the Pseudomonas syringae species complex.</title>
        <authorList>
            <person name="Dillon M."/>
            <person name="Thakur S."/>
            <person name="Almeida R.N.D."/>
            <person name="Weir B.S."/>
            <person name="Guttman D.S."/>
        </authorList>
    </citation>
    <scope>NUCLEOTIDE SEQUENCE [LARGE SCALE GENOMIC DNA]</scope>
    <source>
        <strain evidence="7 8">ICMP 3934</strain>
    </source>
</reference>
<dbReference type="InterPro" id="IPR051446">
    <property type="entry name" value="HTH_trans_reg/aminotransferase"/>
</dbReference>
<evidence type="ECO:0000256" key="4">
    <source>
        <dbReference type="ARBA" id="ARBA00023125"/>
    </source>
</evidence>
<sequence>MNMKNNADFAYQAVYRYLVQLVDQGQGESALKMPSLRHLARRLRVSISTVQSAYSLLEKEGRIYSVAKSGYYSAPRSAAIEVRARCDSDGDLLQMYHYYARRSGMSLLGSDAPTLLQAQESPLLAMEHELVRNYPRPRQADFQPFGELQLRIALAARYTRGAEHCWHADNVHVAPDLHGAFNAVLETLGLRGGAVLVESPCAWSLLRLLRSFDIRVIELPLDEAGGLDPIQLERLLLENNVGLVVLPSMFNSIRGSVRPLCNSRAVAEVLDRHQVWVLENDSHGGLHFVDDHVCLRHLVDPQRLIIIGTFEKSLGPEAPYGYLLCRNLDAQWQAYFLLRAFELPPIRQRAIARLCSGGRLDKHLAQLREALAGRMQLMMQHLNEHTEGLLRYEVPEGGCGIWARSVHPVDMRQVFNRLLAKRIVITPGELFSLESLYGQHLWISYAIDWSRDPGELLSALAQALQLARRP</sequence>
<dbReference type="Pfam" id="PF00392">
    <property type="entry name" value="GntR"/>
    <property type="match status" value="1"/>
</dbReference>
<dbReference type="SUPFAM" id="SSF53383">
    <property type="entry name" value="PLP-dependent transferases"/>
    <property type="match status" value="1"/>
</dbReference>
<evidence type="ECO:0000313" key="8">
    <source>
        <dbReference type="Proteomes" id="UP000282636"/>
    </source>
</evidence>
<protein>
    <submittedName>
        <fullName evidence="7">Transcriptional regulator</fullName>
    </submittedName>
</protein>